<dbReference type="Proteomes" id="UP000298860">
    <property type="component" value="Unassembled WGS sequence"/>
</dbReference>
<organism evidence="6 7">
    <name type="scientific">Gandjariella thermophila</name>
    <dbReference type="NCBI Taxonomy" id="1931992"/>
    <lineage>
        <taxon>Bacteria</taxon>
        <taxon>Bacillati</taxon>
        <taxon>Actinomycetota</taxon>
        <taxon>Actinomycetes</taxon>
        <taxon>Pseudonocardiales</taxon>
        <taxon>Pseudonocardiaceae</taxon>
        <taxon>Gandjariella</taxon>
    </lineage>
</organism>
<name>A0A4D4JAH1_9PSEU</name>
<dbReference type="SUPFAM" id="SSF51703">
    <property type="entry name" value="Cobalamin (vitamin B12)-dependent enzymes"/>
    <property type="match status" value="1"/>
</dbReference>
<dbReference type="GO" id="GO:0031419">
    <property type="term" value="F:cobalamin binding"/>
    <property type="evidence" value="ECO:0007669"/>
    <property type="project" value="UniProtKB-KW"/>
</dbReference>
<proteinExistence type="predicted"/>
<sequence length="633" mass="68900">MRRNDRTVVLGGIGGDSHSVGLIILHHALIRAGFRVRYLSTQNRLADLCRAAEGADAVLVSNMDGHARYYLADLAATRAVYGGQGATWYLGGNPGLDDTEDTERELRALGVDRVFLHHLEPSEVVDVLDADLGTTAGETGVRAAAGSRAAPMPYLPEPAHDFDRERADVLDQWVTGRAARDLDRNAIALAEGTQLSQLQRQARPEGRTLIHPRTGIADLAGQVQLFRELRNAGADVLSFQIDSLTRNNAYNQIDVLLKEAAARPSEFAGLNGFPLVNHGVAPVREIVTEFSGTPLQVRHSTRDPRLLAEISFAAGISAYEGGALSYNLPYYRDYSPHESVRRWRYVDRLAGRYWDRYGITIDREFFGVLTAAMVPPCLAIAVGVLEALLAAECGVRSVSLGYAEQGCRAQDIAAIRAARLLARRYLERFGHHEVDVHTVFNQYMGAFPEDHERARELLAGSAVTAALAGATRLMLKTAVEATRIPSVADNAAAMRLVRTAMAGAASTAYDAERVAEEQELILAEVTSIVDATLALPGNLGDRVAAAVEHGFIDVPFSPSLWNAGTAIALRDATGAVRFAVPGAIPLPQWVREFHRNAIARRMRDEHVDLACLVERDVLAIARCDHPTWPLDGH</sequence>
<feature type="domain" description="B12-binding" evidence="5">
    <location>
        <begin position="5"/>
        <end position="138"/>
    </location>
</feature>
<evidence type="ECO:0000313" key="6">
    <source>
        <dbReference type="EMBL" id="GDY33815.1"/>
    </source>
</evidence>
<keyword evidence="3" id="KW-0413">Isomerase</keyword>
<dbReference type="InterPro" id="IPR006396">
    <property type="entry name" value="Glu_mut_E"/>
</dbReference>
<keyword evidence="4" id="KW-0170">Cobalt</keyword>
<comment type="cofactor">
    <cofactor evidence="1">
        <name>adenosylcob(III)alamin</name>
        <dbReference type="ChEBI" id="CHEBI:18408"/>
    </cofactor>
</comment>
<dbReference type="OrthoDB" id="5332339at2"/>
<evidence type="ECO:0000259" key="5">
    <source>
        <dbReference type="PROSITE" id="PS51332"/>
    </source>
</evidence>
<dbReference type="InterPro" id="IPR016176">
    <property type="entry name" value="Cbl-dep_enz_cat"/>
</dbReference>
<reference evidence="7" key="1">
    <citation type="submission" date="2019-04" db="EMBL/GenBank/DDBJ databases">
        <title>Draft genome sequence of Pseudonocardiaceae bacterium SL3-2-4.</title>
        <authorList>
            <person name="Ningsih F."/>
            <person name="Yokota A."/>
            <person name="Sakai Y."/>
            <person name="Nanatani K."/>
            <person name="Yabe S."/>
            <person name="Oetari A."/>
            <person name="Sjamsuridzal W."/>
        </authorList>
    </citation>
    <scope>NUCLEOTIDE SEQUENCE [LARGE SCALE GENOMIC DNA]</scope>
    <source>
        <strain evidence="7">SL3-2-4</strain>
    </source>
</reference>
<keyword evidence="7" id="KW-1185">Reference proteome</keyword>
<protein>
    <recommendedName>
        <fullName evidence="5">B12-binding domain-containing protein</fullName>
    </recommendedName>
</protein>
<evidence type="ECO:0000256" key="4">
    <source>
        <dbReference type="ARBA" id="ARBA00023285"/>
    </source>
</evidence>
<dbReference type="Gene3D" id="3.40.50.280">
    <property type="entry name" value="Cobalamin-binding domain"/>
    <property type="match status" value="1"/>
</dbReference>
<dbReference type="GO" id="GO:0019670">
    <property type="term" value="P:anaerobic L-glutamate catabolic process"/>
    <property type="evidence" value="ECO:0007669"/>
    <property type="project" value="InterPro"/>
</dbReference>
<evidence type="ECO:0000256" key="2">
    <source>
        <dbReference type="ARBA" id="ARBA00022628"/>
    </source>
</evidence>
<comment type="caution">
    <text evidence="6">The sequence shown here is derived from an EMBL/GenBank/DDBJ whole genome shotgun (WGS) entry which is preliminary data.</text>
</comment>
<keyword evidence="2" id="KW-0846">Cobalamin</keyword>
<dbReference type="AlphaFoldDB" id="A0A4D4JAH1"/>
<dbReference type="InterPro" id="IPR036724">
    <property type="entry name" value="Cobalamin-bd_sf"/>
</dbReference>
<dbReference type="InterPro" id="IPR006158">
    <property type="entry name" value="Cobalamin-bd"/>
</dbReference>
<evidence type="ECO:0000256" key="1">
    <source>
        <dbReference type="ARBA" id="ARBA00001922"/>
    </source>
</evidence>
<dbReference type="RefSeq" id="WP_137816729.1">
    <property type="nucleotide sequence ID" value="NZ_BJFL01000059.1"/>
</dbReference>
<gene>
    <name evidence="6" type="ORF">GTS_54480</name>
</gene>
<dbReference type="Gene3D" id="3.20.20.240">
    <property type="entry name" value="Methylmalonyl-CoA mutase"/>
    <property type="match status" value="1"/>
</dbReference>
<dbReference type="GO" id="GO:0050097">
    <property type="term" value="F:methylaspartate mutase activity"/>
    <property type="evidence" value="ECO:0007669"/>
    <property type="project" value="InterPro"/>
</dbReference>
<dbReference type="PROSITE" id="PS51332">
    <property type="entry name" value="B12_BINDING"/>
    <property type="match status" value="1"/>
</dbReference>
<dbReference type="GO" id="GO:0046872">
    <property type="term" value="F:metal ion binding"/>
    <property type="evidence" value="ECO:0007669"/>
    <property type="project" value="InterPro"/>
</dbReference>
<evidence type="ECO:0000256" key="3">
    <source>
        <dbReference type="ARBA" id="ARBA00023235"/>
    </source>
</evidence>
<dbReference type="Gene3D" id="3.90.970.10">
    <property type="match status" value="1"/>
</dbReference>
<evidence type="ECO:0000313" key="7">
    <source>
        <dbReference type="Proteomes" id="UP000298860"/>
    </source>
</evidence>
<dbReference type="EMBL" id="BJFL01000059">
    <property type="protein sequence ID" value="GDY33815.1"/>
    <property type="molecule type" value="Genomic_DNA"/>
</dbReference>
<dbReference type="Pfam" id="PF06368">
    <property type="entry name" value="Met_asp_mut_E"/>
    <property type="match status" value="1"/>
</dbReference>
<dbReference type="SUPFAM" id="SSF52242">
    <property type="entry name" value="Cobalamin (vitamin B12)-binding domain"/>
    <property type="match status" value="1"/>
</dbReference>
<dbReference type="InterPro" id="IPR014714">
    <property type="entry name" value="Glu_mut_E_C_dom_sf"/>
</dbReference>
<accession>A0A4D4JAH1</accession>